<gene>
    <name evidence="2" type="primary">UPS1</name>
    <name evidence="2" type="ORF">CFO_g712</name>
</gene>
<dbReference type="InterPro" id="IPR006797">
    <property type="entry name" value="PRELI/MSF1_dom"/>
</dbReference>
<evidence type="ECO:0000259" key="1">
    <source>
        <dbReference type="PROSITE" id="PS50904"/>
    </source>
</evidence>
<evidence type="ECO:0000313" key="3">
    <source>
        <dbReference type="Proteomes" id="UP000034841"/>
    </source>
</evidence>
<dbReference type="Proteomes" id="UP000034841">
    <property type="component" value="Unassembled WGS sequence"/>
</dbReference>
<sequence>MVLTHSTTHKYSHPFPAVALAYFLRYSSPKLNPFSKHVMGTDTIDCYVDPTTGRLHTTRIHLKKSRIPAAVFKLLPASVTGGASDNKSSYVLEKSVVDIREGWMETESRNLNYIGVLSIVEKQHYKVPTDFTGPPSISNETNVTTTVIFRSRLGEKLRGMKDSFQTNNENRWASVTGFVGSWGAKGVQRSIESIASTKTLDQLGKSREGMHVVLERLRNTSPMSVLEMVRRERRERQLSAA</sequence>
<dbReference type="OrthoDB" id="341300at2759"/>
<keyword evidence="3" id="KW-1185">Reference proteome</keyword>
<dbReference type="GO" id="GO:0005758">
    <property type="term" value="C:mitochondrial intermembrane space"/>
    <property type="evidence" value="ECO:0007669"/>
    <property type="project" value="InterPro"/>
</dbReference>
<dbReference type="InterPro" id="IPR037365">
    <property type="entry name" value="Slowmo/Ups"/>
</dbReference>
<dbReference type="PANTHER" id="PTHR11158">
    <property type="entry name" value="MSF1/PX19 RELATED"/>
    <property type="match status" value="1"/>
</dbReference>
<reference evidence="2 3" key="1">
    <citation type="submission" date="2015-04" db="EMBL/GenBank/DDBJ databases">
        <title>Genome sequence of Ceratocystis platani, a major pathogen of plane trees.</title>
        <authorList>
            <person name="Belbahri L."/>
        </authorList>
    </citation>
    <scope>NUCLEOTIDE SEQUENCE [LARGE SCALE GENOMIC DNA]</scope>
    <source>
        <strain evidence="2 3">CFO</strain>
    </source>
</reference>
<protein>
    <submittedName>
        <fullName evidence="2">Protein UPS1 mitochondrial</fullName>
    </submittedName>
</protein>
<dbReference type="AlphaFoldDB" id="A0A0F8BWL3"/>
<comment type="caution">
    <text evidence="2">The sequence shown here is derived from an EMBL/GenBank/DDBJ whole genome shotgun (WGS) entry which is preliminary data.</text>
</comment>
<proteinExistence type="predicted"/>
<dbReference type="Pfam" id="PF04707">
    <property type="entry name" value="PRELI"/>
    <property type="match status" value="1"/>
</dbReference>
<dbReference type="EMBL" id="LBBL01000023">
    <property type="protein sequence ID" value="KKF96938.1"/>
    <property type="molecule type" value="Genomic_DNA"/>
</dbReference>
<evidence type="ECO:0000313" key="2">
    <source>
        <dbReference type="EMBL" id="KKF96938.1"/>
    </source>
</evidence>
<accession>A0A0F8BWL3</accession>
<organism evidence="2 3">
    <name type="scientific">Ceratocystis fimbriata f. sp. platani</name>
    <dbReference type="NCBI Taxonomy" id="88771"/>
    <lineage>
        <taxon>Eukaryota</taxon>
        <taxon>Fungi</taxon>
        <taxon>Dikarya</taxon>
        <taxon>Ascomycota</taxon>
        <taxon>Pezizomycotina</taxon>
        <taxon>Sordariomycetes</taxon>
        <taxon>Hypocreomycetidae</taxon>
        <taxon>Microascales</taxon>
        <taxon>Ceratocystidaceae</taxon>
        <taxon>Ceratocystis</taxon>
    </lineage>
</organism>
<feature type="domain" description="PRELI/MSF1" evidence="1">
    <location>
        <begin position="1"/>
        <end position="222"/>
    </location>
</feature>
<dbReference type="PROSITE" id="PS50904">
    <property type="entry name" value="PRELI_MSF1"/>
    <property type="match status" value="1"/>
</dbReference>
<name>A0A0F8BWL3_CERFI</name>